<organism evidence="2 3">
    <name type="scientific">Paraferrimonas haliotis</name>
    <dbReference type="NCBI Taxonomy" id="2013866"/>
    <lineage>
        <taxon>Bacteria</taxon>
        <taxon>Pseudomonadati</taxon>
        <taxon>Pseudomonadota</taxon>
        <taxon>Gammaproteobacteria</taxon>
        <taxon>Alteromonadales</taxon>
        <taxon>Ferrimonadaceae</taxon>
        <taxon>Paraferrimonas</taxon>
    </lineage>
</organism>
<dbReference type="AlphaFoldDB" id="A0AA37TRP9"/>
<evidence type="ECO:0000313" key="2">
    <source>
        <dbReference type="EMBL" id="GLS84488.1"/>
    </source>
</evidence>
<dbReference type="InterPro" id="IPR029063">
    <property type="entry name" value="SAM-dependent_MTases_sf"/>
</dbReference>
<dbReference type="EMBL" id="BSPO01000003">
    <property type="protein sequence ID" value="GLS84488.1"/>
    <property type="molecule type" value="Genomic_DNA"/>
</dbReference>
<dbReference type="RefSeq" id="WP_095500413.1">
    <property type="nucleotide sequence ID" value="NZ_BSPO01000003.1"/>
</dbReference>
<dbReference type="GO" id="GO:0032259">
    <property type="term" value="P:methylation"/>
    <property type="evidence" value="ECO:0007669"/>
    <property type="project" value="UniProtKB-KW"/>
</dbReference>
<keyword evidence="2" id="KW-0808">Transferase</keyword>
<accession>A0AA37TRP9</accession>
<gene>
    <name evidence="2" type="ORF">GCM10007894_24650</name>
</gene>
<dbReference type="Proteomes" id="UP001157439">
    <property type="component" value="Unassembled WGS sequence"/>
</dbReference>
<evidence type="ECO:0000259" key="1">
    <source>
        <dbReference type="Pfam" id="PF08241"/>
    </source>
</evidence>
<dbReference type="Gene3D" id="3.40.50.150">
    <property type="entry name" value="Vaccinia Virus protein VP39"/>
    <property type="match status" value="1"/>
</dbReference>
<reference evidence="2 3" key="1">
    <citation type="journal article" date="2014" name="Int. J. Syst. Evol. Microbiol.">
        <title>Complete genome sequence of Corynebacterium casei LMG S-19264T (=DSM 44701T), isolated from a smear-ripened cheese.</title>
        <authorList>
            <consortium name="US DOE Joint Genome Institute (JGI-PGF)"/>
            <person name="Walter F."/>
            <person name="Albersmeier A."/>
            <person name="Kalinowski J."/>
            <person name="Ruckert C."/>
        </authorList>
    </citation>
    <scope>NUCLEOTIDE SEQUENCE [LARGE SCALE GENOMIC DNA]</scope>
    <source>
        <strain evidence="2 3">NBRC 112785</strain>
    </source>
</reference>
<feature type="domain" description="Methyltransferase type 11" evidence="1">
    <location>
        <begin position="72"/>
        <end position="116"/>
    </location>
</feature>
<proteinExistence type="predicted"/>
<name>A0AA37TRP9_9GAMM</name>
<dbReference type="SUPFAM" id="SSF53335">
    <property type="entry name" value="S-adenosyl-L-methionine-dependent methyltransferases"/>
    <property type="match status" value="1"/>
</dbReference>
<dbReference type="Pfam" id="PF08241">
    <property type="entry name" value="Methyltransf_11"/>
    <property type="match status" value="1"/>
</dbReference>
<dbReference type="InterPro" id="IPR013216">
    <property type="entry name" value="Methyltransf_11"/>
</dbReference>
<keyword evidence="3" id="KW-1185">Reference proteome</keyword>
<keyword evidence="2" id="KW-0489">Methyltransferase</keyword>
<sequence>MFEKPLQWQQLANGLIIQQQVQQAVEPWLRSFVGEHLLKFGALSAAIDSQSCPVKRHFSGYNDGDVDIRFTPECLPIQSHSIDVGLMSFVLDFEADPHALLRELDRTIIAGGHLIIVGFNPLSGLLLGQALPNKRKQFPWCGRFFLSARICDWLSLLGYQVIDNQRMLPHHLLTPMNPQGKLQQFADRHFGYAGSVYMIVAKKVSLPLTPIRKRQRLKSRKWQSIPSAGRYNKTKS</sequence>
<comment type="caution">
    <text evidence="2">The sequence shown here is derived from an EMBL/GenBank/DDBJ whole genome shotgun (WGS) entry which is preliminary data.</text>
</comment>
<evidence type="ECO:0000313" key="3">
    <source>
        <dbReference type="Proteomes" id="UP001157439"/>
    </source>
</evidence>
<protein>
    <submittedName>
        <fullName evidence="2">Type 11 methyltransferase</fullName>
    </submittedName>
</protein>
<dbReference type="GO" id="GO:0008757">
    <property type="term" value="F:S-adenosylmethionine-dependent methyltransferase activity"/>
    <property type="evidence" value="ECO:0007669"/>
    <property type="project" value="InterPro"/>
</dbReference>